<proteinExistence type="predicted"/>
<protein>
    <submittedName>
        <fullName evidence="1">Uncharacterized protein</fullName>
    </submittedName>
</protein>
<reference evidence="1" key="1">
    <citation type="journal article" date="2020" name="Nature">
        <title>Giant virus diversity and host interactions through global metagenomics.</title>
        <authorList>
            <person name="Schulz F."/>
            <person name="Roux S."/>
            <person name="Paez-Espino D."/>
            <person name="Jungbluth S."/>
            <person name="Walsh D.A."/>
            <person name="Denef V.J."/>
            <person name="McMahon K.D."/>
            <person name="Konstantinidis K.T."/>
            <person name="Eloe-Fadrosh E.A."/>
            <person name="Kyrpides N.C."/>
            <person name="Woyke T."/>
        </authorList>
    </citation>
    <scope>NUCLEOTIDE SEQUENCE</scope>
    <source>
        <strain evidence="1">GVMAG-S-1101182-85</strain>
    </source>
</reference>
<evidence type="ECO:0000313" key="1">
    <source>
        <dbReference type="EMBL" id="QHU13985.1"/>
    </source>
</evidence>
<sequence length="94" mass="10833">MEQTNRLILNDLIQAYKDQYGDDNWFNSLTRNLYPSPNQAIAARHGVSKTRVIRMKHELWKLGLMIRELANLPPLPELAQPLEPIDPVQLTDPS</sequence>
<name>A0A6C0K7F7_9ZZZZ</name>
<accession>A0A6C0K7F7</accession>
<dbReference type="EMBL" id="MN740828">
    <property type="protein sequence ID" value="QHU13985.1"/>
    <property type="molecule type" value="Genomic_DNA"/>
</dbReference>
<organism evidence="1">
    <name type="scientific">viral metagenome</name>
    <dbReference type="NCBI Taxonomy" id="1070528"/>
    <lineage>
        <taxon>unclassified sequences</taxon>
        <taxon>metagenomes</taxon>
        <taxon>organismal metagenomes</taxon>
    </lineage>
</organism>
<dbReference type="AlphaFoldDB" id="A0A6C0K7F7"/>